<dbReference type="InterPro" id="IPR028116">
    <property type="entry name" value="Cis-CaaD-like"/>
</dbReference>
<dbReference type="Pfam" id="PF14832">
    <property type="entry name" value="Tautomerase_3"/>
    <property type="match status" value="1"/>
</dbReference>
<gene>
    <name evidence="2" type="ORF">FDO65_19655</name>
</gene>
<dbReference type="RefSeq" id="WP_137451416.1">
    <property type="nucleotide sequence ID" value="NZ_SZZH01000006.1"/>
</dbReference>
<feature type="domain" description="Tautomerase cis-CaaD-like" evidence="1">
    <location>
        <begin position="1"/>
        <end position="131"/>
    </location>
</feature>
<evidence type="ECO:0000259" key="1">
    <source>
        <dbReference type="Pfam" id="PF14832"/>
    </source>
</evidence>
<evidence type="ECO:0000313" key="2">
    <source>
        <dbReference type="EMBL" id="TKV57030.1"/>
    </source>
</evidence>
<comment type="caution">
    <text evidence="2">The sequence shown here is derived from an EMBL/GenBank/DDBJ whole genome shotgun (WGS) entry which is preliminary data.</text>
</comment>
<proteinExistence type="predicted"/>
<organism evidence="2 3">
    <name type="scientific">Nakamurella flava</name>
    <dbReference type="NCBI Taxonomy" id="2576308"/>
    <lineage>
        <taxon>Bacteria</taxon>
        <taxon>Bacillati</taxon>
        <taxon>Actinomycetota</taxon>
        <taxon>Actinomycetes</taxon>
        <taxon>Nakamurellales</taxon>
        <taxon>Nakamurellaceae</taxon>
        <taxon>Nakamurella</taxon>
    </lineage>
</organism>
<dbReference type="Proteomes" id="UP000306985">
    <property type="component" value="Unassembled WGS sequence"/>
</dbReference>
<dbReference type="OrthoDB" id="118855at2"/>
<evidence type="ECO:0000313" key="3">
    <source>
        <dbReference type="Proteomes" id="UP000306985"/>
    </source>
</evidence>
<accession>A0A4U6QAR0</accession>
<keyword evidence="3" id="KW-1185">Reference proteome</keyword>
<sequence>MPVYQVAHSGLPLTLTQRDRLARGITKIHHDVTNAPEPFVRIVFQPIPFGLLYTAGEIAPSIIVAGNIRDGRSEASRQQIIQRCYDLVTEVTDAMPSQIVVTVDEVPYSWIMEAGYFMPPANDAAEDAWIAQLQRAYPGEFDEWGASGKAPALETEADDQSRLQRIRQLTERYAMIARRNGHDVKTLLGQMAEQLDGEPAANGRR</sequence>
<protein>
    <recommendedName>
        <fullName evidence="1">Tautomerase cis-CaaD-like domain-containing protein</fullName>
    </recommendedName>
</protein>
<dbReference type="AlphaFoldDB" id="A0A4U6QAR0"/>
<dbReference type="InterPro" id="IPR014347">
    <property type="entry name" value="Tautomerase/MIF_sf"/>
</dbReference>
<dbReference type="Gene3D" id="3.30.429.10">
    <property type="entry name" value="Macrophage Migration Inhibitory Factor"/>
    <property type="match status" value="1"/>
</dbReference>
<name>A0A4U6QAR0_9ACTN</name>
<dbReference type="EMBL" id="SZZH01000006">
    <property type="protein sequence ID" value="TKV57030.1"/>
    <property type="molecule type" value="Genomic_DNA"/>
</dbReference>
<reference evidence="2 3" key="1">
    <citation type="submission" date="2019-05" db="EMBL/GenBank/DDBJ databases">
        <title>Nakamurella sp. N5BH11, whole genome shotgun sequence.</title>
        <authorList>
            <person name="Tuo L."/>
        </authorList>
    </citation>
    <scope>NUCLEOTIDE SEQUENCE [LARGE SCALE GENOMIC DNA]</scope>
    <source>
        <strain evidence="2 3">N5BH11</strain>
    </source>
</reference>
<dbReference type="SUPFAM" id="SSF55331">
    <property type="entry name" value="Tautomerase/MIF"/>
    <property type="match status" value="1"/>
</dbReference>